<dbReference type="InterPro" id="IPR036322">
    <property type="entry name" value="WD40_repeat_dom_sf"/>
</dbReference>
<dbReference type="PANTHER" id="PTHR19842:SF0">
    <property type="entry name" value="TARGET OF RAPAMYCIN COMPLEX SUBUNIT LST8"/>
    <property type="match status" value="1"/>
</dbReference>
<dbReference type="GO" id="GO:0031932">
    <property type="term" value="C:TORC2 complex"/>
    <property type="evidence" value="ECO:0007669"/>
    <property type="project" value="UniProtKB-UniRule"/>
</dbReference>
<evidence type="ECO:0000256" key="3">
    <source>
        <dbReference type="ARBA" id="ARBA00022737"/>
    </source>
</evidence>
<proteinExistence type="inferred from homology"/>
<comment type="function">
    <text evidence="5">Subunit of TORC1 and TORC2, which regulate cell growth and survival in response to nutrient and hormonal signals.</text>
</comment>
<dbReference type="GO" id="GO:0005737">
    <property type="term" value="C:cytoplasm"/>
    <property type="evidence" value="ECO:0007669"/>
    <property type="project" value="UniProtKB-SubCell"/>
</dbReference>
<name>A0AA39F525_MICHY</name>
<dbReference type="Proteomes" id="UP001168972">
    <property type="component" value="Unassembled WGS sequence"/>
</dbReference>
<dbReference type="PROSITE" id="PS50082">
    <property type="entry name" value="WD_REPEATS_2"/>
    <property type="match status" value="2"/>
</dbReference>
<sequence>MTIEGGNSEQVILVTGGYDHTIKVWQAHTGICLRTLQHTVSINALDITPDKHVIAAAGYQNIFMHDLDSPNAVLNYEGASKNVTSLGFQEDGKWMYTGSEDCSARIWDLREFRFNI</sequence>
<comment type="caution">
    <text evidence="6">The sequence shown here is derived from an EMBL/GenBank/DDBJ whole genome shotgun (WGS) entry which is preliminary data.</text>
</comment>
<dbReference type="InterPro" id="IPR037588">
    <property type="entry name" value="MLST8"/>
</dbReference>
<comment type="subcellular location">
    <subcellularLocation>
        <location evidence="5">Cytoplasm</location>
    </subcellularLocation>
</comment>
<dbReference type="InterPro" id="IPR001680">
    <property type="entry name" value="WD40_rpt"/>
</dbReference>
<dbReference type="GO" id="GO:0031931">
    <property type="term" value="C:TORC1 complex"/>
    <property type="evidence" value="ECO:0007669"/>
    <property type="project" value="UniProtKB-UniRule"/>
</dbReference>
<dbReference type="SUPFAM" id="SSF50978">
    <property type="entry name" value="WD40 repeat-like"/>
    <property type="match status" value="1"/>
</dbReference>
<feature type="repeat" description="WD" evidence="4">
    <location>
        <begin position="13"/>
        <end position="35"/>
    </location>
</feature>
<dbReference type="GO" id="GO:0032956">
    <property type="term" value="P:regulation of actin cytoskeleton organization"/>
    <property type="evidence" value="ECO:0007669"/>
    <property type="project" value="TreeGrafter"/>
</dbReference>
<dbReference type="SMART" id="SM00320">
    <property type="entry name" value="WD40"/>
    <property type="match status" value="2"/>
</dbReference>
<keyword evidence="3 5" id="KW-0677">Repeat</keyword>
<evidence type="ECO:0000256" key="2">
    <source>
        <dbReference type="ARBA" id="ARBA00022574"/>
    </source>
</evidence>
<gene>
    <name evidence="6" type="ORF">PV327_006811</name>
</gene>
<comment type="similarity">
    <text evidence="1 5">Belongs to the WD repeat LST8 family.</text>
</comment>
<dbReference type="PROSITE" id="PS50294">
    <property type="entry name" value="WD_REPEATS_REGION"/>
    <property type="match status" value="1"/>
</dbReference>
<reference evidence="6" key="2">
    <citation type="submission" date="2023-03" db="EMBL/GenBank/DDBJ databases">
        <authorList>
            <person name="Inwood S.N."/>
            <person name="Skelly J.G."/>
            <person name="Guhlin J."/>
            <person name="Harrop T.W.R."/>
            <person name="Goldson S.G."/>
            <person name="Dearden P.K."/>
        </authorList>
    </citation>
    <scope>NUCLEOTIDE SEQUENCE</scope>
    <source>
        <strain evidence="6">Lincoln</strain>
        <tissue evidence="6">Whole body</tissue>
    </source>
</reference>
<accession>A0AA39F525</accession>
<keyword evidence="5" id="KW-0963">Cytoplasm</keyword>
<evidence type="ECO:0000313" key="7">
    <source>
        <dbReference type="Proteomes" id="UP001168972"/>
    </source>
</evidence>
<keyword evidence="7" id="KW-1185">Reference proteome</keyword>
<dbReference type="EMBL" id="JAQQBR010001833">
    <property type="protein sequence ID" value="KAK0163102.1"/>
    <property type="molecule type" value="Genomic_DNA"/>
</dbReference>
<dbReference type="GO" id="GO:0031929">
    <property type="term" value="P:TOR signaling"/>
    <property type="evidence" value="ECO:0007669"/>
    <property type="project" value="UniProtKB-UniRule"/>
</dbReference>
<protein>
    <recommendedName>
        <fullName evidence="5">Target of rapamycin complex subunit lst8</fullName>
        <shortName evidence="5">TORC subunit lst8</shortName>
    </recommendedName>
</protein>
<dbReference type="InterPro" id="IPR015943">
    <property type="entry name" value="WD40/YVTN_repeat-like_dom_sf"/>
</dbReference>
<dbReference type="PROSITE" id="PS00678">
    <property type="entry name" value="WD_REPEATS_1"/>
    <property type="match status" value="1"/>
</dbReference>
<dbReference type="Pfam" id="PF00400">
    <property type="entry name" value="WD40"/>
    <property type="match status" value="3"/>
</dbReference>
<keyword evidence="2 4" id="KW-0853">WD repeat</keyword>
<organism evidence="6 7">
    <name type="scientific">Microctonus hyperodae</name>
    <name type="common">Parasitoid wasp</name>
    <dbReference type="NCBI Taxonomy" id="165561"/>
    <lineage>
        <taxon>Eukaryota</taxon>
        <taxon>Metazoa</taxon>
        <taxon>Ecdysozoa</taxon>
        <taxon>Arthropoda</taxon>
        <taxon>Hexapoda</taxon>
        <taxon>Insecta</taxon>
        <taxon>Pterygota</taxon>
        <taxon>Neoptera</taxon>
        <taxon>Endopterygota</taxon>
        <taxon>Hymenoptera</taxon>
        <taxon>Apocrita</taxon>
        <taxon>Ichneumonoidea</taxon>
        <taxon>Braconidae</taxon>
        <taxon>Euphorinae</taxon>
        <taxon>Microctonus</taxon>
    </lineage>
</organism>
<feature type="repeat" description="WD" evidence="4">
    <location>
        <begin position="76"/>
        <end position="110"/>
    </location>
</feature>
<dbReference type="InterPro" id="IPR019775">
    <property type="entry name" value="WD40_repeat_CS"/>
</dbReference>
<evidence type="ECO:0000313" key="6">
    <source>
        <dbReference type="EMBL" id="KAK0163102.1"/>
    </source>
</evidence>
<evidence type="ECO:0000256" key="1">
    <source>
        <dbReference type="ARBA" id="ARBA00009890"/>
    </source>
</evidence>
<dbReference type="Gene3D" id="2.130.10.10">
    <property type="entry name" value="YVTN repeat-like/Quinoprotein amine dehydrogenase"/>
    <property type="match status" value="1"/>
</dbReference>
<dbReference type="PANTHER" id="PTHR19842">
    <property type="entry name" value="G BETA-LIKE PROTEIN GBL"/>
    <property type="match status" value="1"/>
</dbReference>
<comment type="subunit">
    <text evidence="5">Part of TORC1 complex. Part of the TORC2 complex.</text>
</comment>
<dbReference type="AlphaFoldDB" id="A0AA39F525"/>
<evidence type="ECO:0000256" key="4">
    <source>
        <dbReference type="PROSITE-ProRule" id="PRU00221"/>
    </source>
</evidence>
<reference evidence="6" key="1">
    <citation type="journal article" date="2023" name="bioRxiv">
        <title>Scaffold-level genome assemblies of two parasitoid biocontrol wasps reveal the parthenogenesis mechanism and an associated novel virus.</title>
        <authorList>
            <person name="Inwood S."/>
            <person name="Skelly J."/>
            <person name="Guhlin J."/>
            <person name="Harrop T."/>
            <person name="Goldson S."/>
            <person name="Dearden P."/>
        </authorList>
    </citation>
    <scope>NUCLEOTIDE SEQUENCE</scope>
    <source>
        <strain evidence="6">Lincoln</strain>
        <tissue evidence="6">Whole body</tissue>
    </source>
</reference>
<evidence type="ECO:0000256" key="5">
    <source>
        <dbReference type="RuleBase" id="RU369068"/>
    </source>
</evidence>